<evidence type="ECO:0000313" key="4">
    <source>
        <dbReference type="Proteomes" id="UP001597010"/>
    </source>
</evidence>
<dbReference type="SUPFAM" id="SSF52833">
    <property type="entry name" value="Thioredoxin-like"/>
    <property type="match status" value="1"/>
</dbReference>
<dbReference type="Proteomes" id="UP001597010">
    <property type="component" value="Unassembled WGS sequence"/>
</dbReference>
<feature type="signal peptide" evidence="1">
    <location>
        <begin position="1"/>
        <end position="25"/>
    </location>
</feature>
<dbReference type="InterPro" id="IPR036249">
    <property type="entry name" value="Thioredoxin-like_sf"/>
</dbReference>
<evidence type="ECO:0000256" key="1">
    <source>
        <dbReference type="SAM" id="SignalP"/>
    </source>
</evidence>
<name>A0ABW3AWK2_9SPHI</name>
<dbReference type="Gene3D" id="3.40.30.10">
    <property type="entry name" value="Glutaredoxin"/>
    <property type="match status" value="1"/>
</dbReference>
<gene>
    <name evidence="3" type="ORF">ACFQZX_16710</name>
</gene>
<dbReference type="PROSITE" id="PS51257">
    <property type="entry name" value="PROKAR_LIPOPROTEIN"/>
    <property type="match status" value="1"/>
</dbReference>
<dbReference type="Pfam" id="PF13098">
    <property type="entry name" value="Thioredoxin_2"/>
    <property type="match status" value="1"/>
</dbReference>
<organism evidence="3 4">
    <name type="scientific">Mucilaginibacter litoreus</name>
    <dbReference type="NCBI Taxonomy" id="1048221"/>
    <lineage>
        <taxon>Bacteria</taxon>
        <taxon>Pseudomonadati</taxon>
        <taxon>Bacteroidota</taxon>
        <taxon>Sphingobacteriia</taxon>
        <taxon>Sphingobacteriales</taxon>
        <taxon>Sphingobacteriaceae</taxon>
        <taxon>Mucilaginibacter</taxon>
    </lineage>
</organism>
<dbReference type="EMBL" id="JBHTHZ010000014">
    <property type="protein sequence ID" value="MFD0795265.1"/>
    <property type="molecule type" value="Genomic_DNA"/>
</dbReference>
<comment type="caution">
    <text evidence="3">The sequence shown here is derived from an EMBL/GenBank/DDBJ whole genome shotgun (WGS) entry which is preliminary data.</text>
</comment>
<dbReference type="RefSeq" id="WP_377117498.1">
    <property type="nucleotide sequence ID" value="NZ_JBHTHZ010000014.1"/>
</dbReference>
<keyword evidence="1" id="KW-0732">Signal</keyword>
<evidence type="ECO:0000313" key="3">
    <source>
        <dbReference type="EMBL" id="MFD0795265.1"/>
    </source>
</evidence>
<reference evidence="4" key="1">
    <citation type="journal article" date="2019" name="Int. J. Syst. Evol. Microbiol.">
        <title>The Global Catalogue of Microorganisms (GCM) 10K type strain sequencing project: providing services to taxonomists for standard genome sequencing and annotation.</title>
        <authorList>
            <consortium name="The Broad Institute Genomics Platform"/>
            <consortium name="The Broad Institute Genome Sequencing Center for Infectious Disease"/>
            <person name="Wu L."/>
            <person name="Ma J."/>
        </authorList>
    </citation>
    <scope>NUCLEOTIDE SEQUENCE [LARGE SCALE GENOMIC DNA]</scope>
    <source>
        <strain evidence="4">CCUG 61484</strain>
    </source>
</reference>
<protein>
    <submittedName>
        <fullName evidence="3">TlpA family protein disulfide reductase</fullName>
    </submittedName>
</protein>
<feature type="domain" description="Thioredoxin" evidence="2">
    <location>
        <begin position="22"/>
        <end position="165"/>
    </location>
</feature>
<feature type="chain" id="PRO_5045339340" evidence="1">
    <location>
        <begin position="26"/>
        <end position="165"/>
    </location>
</feature>
<keyword evidence="4" id="KW-1185">Reference proteome</keyword>
<sequence length="165" mass="18942">MKLKEMKKITFLLLLIIAGFSCTRAQNIPPVIAPYKILTTNDVYVTPADLPKNTPVMLIYFAPDCPHCQKLIRDLKPSMNKLKNIQVVMITFTDIRMVKTFENDYGLKPYKNFTLGTEGYTYKVQRYYQLKHTPYIAIYDHSGKLVEAFDKEPSVDDILGAVKKA</sequence>
<dbReference type="PROSITE" id="PS51352">
    <property type="entry name" value="THIOREDOXIN_2"/>
    <property type="match status" value="1"/>
</dbReference>
<proteinExistence type="predicted"/>
<accession>A0ABW3AWK2</accession>
<dbReference type="InterPro" id="IPR013766">
    <property type="entry name" value="Thioredoxin_domain"/>
</dbReference>
<evidence type="ECO:0000259" key="2">
    <source>
        <dbReference type="PROSITE" id="PS51352"/>
    </source>
</evidence>
<dbReference type="InterPro" id="IPR012336">
    <property type="entry name" value="Thioredoxin-like_fold"/>
</dbReference>